<keyword evidence="1" id="KW-0812">Transmembrane</keyword>
<dbReference type="Proteomes" id="UP000199112">
    <property type="component" value="Unassembled WGS sequence"/>
</dbReference>
<evidence type="ECO:0000313" key="3">
    <source>
        <dbReference type="Proteomes" id="UP000199112"/>
    </source>
</evidence>
<dbReference type="OrthoDB" id="189967at2157"/>
<keyword evidence="1" id="KW-0472">Membrane</keyword>
<reference evidence="3" key="1">
    <citation type="submission" date="2016-10" db="EMBL/GenBank/DDBJ databases">
        <authorList>
            <person name="Varghese N."/>
            <person name="Submissions S."/>
        </authorList>
    </citation>
    <scope>NUCLEOTIDE SEQUENCE [LARGE SCALE GENOMIC DNA]</scope>
    <source>
        <strain evidence="3">CGMCC 1.8981</strain>
    </source>
</reference>
<proteinExistence type="predicted"/>
<dbReference type="EMBL" id="FNWL01000002">
    <property type="protein sequence ID" value="SEH15792.1"/>
    <property type="molecule type" value="Genomic_DNA"/>
</dbReference>
<gene>
    <name evidence="2" type="ORF">SAMN04487967_2244</name>
</gene>
<evidence type="ECO:0000313" key="2">
    <source>
        <dbReference type="EMBL" id="SEH15792.1"/>
    </source>
</evidence>
<evidence type="ECO:0000256" key="1">
    <source>
        <dbReference type="SAM" id="Phobius"/>
    </source>
</evidence>
<dbReference type="AlphaFoldDB" id="A0A1H6FZH3"/>
<protein>
    <submittedName>
        <fullName evidence="2">Uncharacterized protein</fullName>
    </submittedName>
</protein>
<sequence>MSEQAVPQHVPERILCPNCPADYPQPFSEQHICCRRCGTRFLAPTDARTPKNADDQWVTESPIAHDLTRALEGVVDHFPLIGLSFNLLAVLLWLGGYVSFEVTVLTILLITSAFVAERH</sequence>
<keyword evidence="3" id="KW-1185">Reference proteome</keyword>
<accession>A0A1H6FZH3</accession>
<keyword evidence="1" id="KW-1133">Transmembrane helix</keyword>
<dbReference type="RefSeq" id="WP_090507076.1">
    <property type="nucleotide sequence ID" value="NZ_FNWL01000002.1"/>
</dbReference>
<organism evidence="2 3">
    <name type="scientific">Natronorubrum sediminis</name>
    <dbReference type="NCBI Taxonomy" id="640943"/>
    <lineage>
        <taxon>Archaea</taxon>
        <taxon>Methanobacteriati</taxon>
        <taxon>Methanobacteriota</taxon>
        <taxon>Stenosarchaea group</taxon>
        <taxon>Halobacteria</taxon>
        <taxon>Halobacteriales</taxon>
        <taxon>Natrialbaceae</taxon>
        <taxon>Natronorubrum</taxon>
    </lineage>
</organism>
<name>A0A1H6FZH3_9EURY</name>
<feature type="transmembrane region" description="Helical" evidence="1">
    <location>
        <begin position="90"/>
        <end position="116"/>
    </location>
</feature>